<dbReference type="HOGENOM" id="CLU_3131618_0_0_9"/>
<dbReference type="AlphaFoldDB" id="B0P8F0"/>
<protein>
    <submittedName>
        <fullName evidence="1">Uncharacterized protein</fullName>
    </submittedName>
</protein>
<proteinExistence type="predicted"/>
<sequence>MPSPPFLYFNSIWIAFQVFIVKIPIKSPDNPKVFYVICTFFIHFPVLFA</sequence>
<comment type="caution">
    <text evidence="1">The sequence shown here is derived from an EMBL/GenBank/DDBJ whole genome shotgun (WGS) entry which is preliminary data.</text>
</comment>
<dbReference type="Proteomes" id="UP000003803">
    <property type="component" value="Unassembled WGS sequence"/>
</dbReference>
<gene>
    <name evidence="1" type="ORF">ANACOL_01039</name>
</gene>
<organism evidence="1 2">
    <name type="scientific">Anaerotruncus colihominis DSM 17241</name>
    <dbReference type="NCBI Taxonomy" id="445972"/>
    <lineage>
        <taxon>Bacteria</taxon>
        <taxon>Bacillati</taxon>
        <taxon>Bacillota</taxon>
        <taxon>Clostridia</taxon>
        <taxon>Eubacteriales</taxon>
        <taxon>Oscillospiraceae</taxon>
        <taxon>Anaerotruncus</taxon>
    </lineage>
</organism>
<reference evidence="1" key="2">
    <citation type="submission" date="2013-09" db="EMBL/GenBank/DDBJ databases">
        <title>Draft genome sequence of Anaerotruncus colihominis(DSM 17241).</title>
        <authorList>
            <person name="Sudarsanam P."/>
            <person name="Ley R."/>
            <person name="Guruge J."/>
            <person name="Turnbaugh P.J."/>
            <person name="Mahowald M."/>
            <person name="Liep D."/>
            <person name="Gordon J."/>
        </authorList>
    </citation>
    <scope>NUCLEOTIDE SEQUENCE</scope>
    <source>
        <strain evidence="1">DSM 17241</strain>
    </source>
</reference>
<dbReference type="EMBL" id="ABGD02000007">
    <property type="protein sequence ID" value="EDS12196.1"/>
    <property type="molecule type" value="Genomic_DNA"/>
</dbReference>
<reference evidence="1" key="1">
    <citation type="submission" date="2007-11" db="EMBL/GenBank/DDBJ databases">
        <authorList>
            <person name="Fulton L."/>
            <person name="Clifton S."/>
            <person name="Fulton B."/>
            <person name="Xu J."/>
            <person name="Minx P."/>
            <person name="Pepin K.H."/>
            <person name="Johnson M."/>
            <person name="Thiruvilangam P."/>
            <person name="Bhonagiri V."/>
            <person name="Nash W.E."/>
            <person name="Mardis E.R."/>
            <person name="Wilson R.K."/>
        </authorList>
    </citation>
    <scope>NUCLEOTIDE SEQUENCE [LARGE SCALE GENOMIC DNA]</scope>
    <source>
        <strain evidence="1">DSM 17241</strain>
    </source>
</reference>
<keyword evidence="2" id="KW-1185">Reference proteome</keyword>
<evidence type="ECO:0000313" key="2">
    <source>
        <dbReference type="Proteomes" id="UP000003803"/>
    </source>
</evidence>
<accession>B0P8F0</accession>
<evidence type="ECO:0000313" key="1">
    <source>
        <dbReference type="EMBL" id="EDS12196.1"/>
    </source>
</evidence>
<name>B0P8F0_9FIRM</name>